<comment type="caution">
    <text evidence="7">The sequence shown here is derived from an EMBL/GenBank/DDBJ whole genome shotgun (WGS) entry which is preliminary data.</text>
</comment>
<comment type="similarity">
    <text evidence="5">Belongs to the DAPG/phloretin hydrolase family.</text>
</comment>
<dbReference type="Pfam" id="PF18089">
    <property type="entry name" value="DAPG_hydrolase"/>
    <property type="match status" value="1"/>
</dbReference>
<dbReference type="GO" id="GO:0046872">
    <property type="term" value="F:metal ion binding"/>
    <property type="evidence" value="ECO:0007669"/>
    <property type="project" value="UniProtKB-KW"/>
</dbReference>
<name>A0A4R2M6Y7_RUBGE</name>
<evidence type="ECO:0000313" key="7">
    <source>
        <dbReference type="EMBL" id="TCP02040.1"/>
    </source>
</evidence>
<dbReference type="GeneID" id="99686348"/>
<sequence length="300" mass="34354">MATSETLRELAVQQTYTEYLAHTKVKASLLELTEEERARPFAKYLFDEIPQPDPKAMAVMDQPCDPDKALLPEDMNRLLDPGYLEVEAGWCILRNGAGFIANKSVYPDVTADMIDWWFAWHPLEDLRYRIWYPPQHAGIMVSPENRKRLLDESIPMSQRNWGVTHHVTENCNCGMDNVDIHFKSPEDFGFDMARWKRPAVATVACGQGWAVSVNKTDDSVTAPAMMCHIFRETPQGLEHRTRFWMGYRLVGKRPELTLPPGVRVPAESVQGLARHNVSEFTRYAQFLPRIYKELGGKMLA</sequence>
<feature type="domain" description="DAPG hydrolase PhiG" evidence="6">
    <location>
        <begin position="73"/>
        <end position="292"/>
    </location>
</feature>
<dbReference type="GO" id="GO:0016787">
    <property type="term" value="F:hydrolase activity"/>
    <property type="evidence" value="ECO:0007669"/>
    <property type="project" value="UniProtKB-KW"/>
</dbReference>
<evidence type="ECO:0000313" key="8">
    <source>
        <dbReference type="Proteomes" id="UP000295106"/>
    </source>
</evidence>
<evidence type="ECO:0000256" key="4">
    <source>
        <dbReference type="ARBA" id="ARBA00022833"/>
    </source>
</evidence>
<proteinExistence type="inferred from homology"/>
<dbReference type="OrthoDB" id="2052122at2"/>
<evidence type="ECO:0000256" key="3">
    <source>
        <dbReference type="ARBA" id="ARBA00022801"/>
    </source>
</evidence>
<dbReference type="EMBL" id="SLXD01000007">
    <property type="protein sequence ID" value="TCP02040.1"/>
    <property type="molecule type" value="Genomic_DNA"/>
</dbReference>
<comment type="cofactor">
    <cofactor evidence="1">
        <name>Zn(2+)</name>
        <dbReference type="ChEBI" id="CHEBI:29105"/>
    </cofactor>
</comment>
<reference evidence="7 8" key="1">
    <citation type="submission" date="2019-03" db="EMBL/GenBank/DDBJ databases">
        <title>Genomic Encyclopedia of Type Strains, Phase IV (KMG-IV): sequencing the most valuable type-strain genomes for metagenomic binning, comparative biology and taxonomic classification.</title>
        <authorList>
            <person name="Goeker M."/>
        </authorList>
    </citation>
    <scope>NUCLEOTIDE SEQUENCE [LARGE SCALE GENOMIC DNA]</scope>
    <source>
        <strain evidence="7 8">DSM 1709</strain>
    </source>
</reference>
<dbReference type="InterPro" id="IPR041526">
    <property type="entry name" value="DAPG_hydrolase"/>
</dbReference>
<organism evidence="7 8">
    <name type="scientific">Rubrivivax gelatinosus</name>
    <name type="common">Rhodocyclus gelatinosus</name>
    <name type="synonym">Rhodopseudomonas gelatinosa</name>
    <dbReference type="NCBI Taxonomy" id="28068"/>
    <lineage>
        <taxon>Bacteria</taxon>
        <taxon>Pseudomonadati</taxon>
        <taxon>Pseudomonadota</taxon>
        <taxon>Betaproteobacteria</taxon>
        <taxon>Burkholderiales</taxon>
        <taxon>Sphaerotilaceae</taxon>
        <taxon>Rubrivivax</taxon>
    </lineage>
</organism>
<keyword evidence="4" id="KW-0862">Zinc</keyword>
<keyword evidence="2" id="KW-0479">Metal-binding</keyword>
<evidence type="ECO:0000256" key="2">
    <source>
        <dbReference type="ARBA" id="ARBA00022723"/>
    </source>
</evidence>
<gene>
    <name evidence="7" type="ORF">EV684_10745</name>
</gene>
<evidence type="ECO:0000256" key="5">
    <source>
        <dbReference type="ARBA" id="ARBA00023459"/>
    </source>
</evidence>
<accession>A0A4R2M6Y7</accession>
<protein>
    <recommendedName>
        <fullName evidence="6">DAPG hydrolase PhiG domain-containing protein</fullName>
    </recommendedName>
</protein>
<dbReference type="Proteomes" id="UP000295106">
    <property type="component" value="Unassembled WGS sequence"/>
</dbReference>
<evidence type="ECO:0000259" key="6">
    <source>
        <dbReference type="Pfam" id="PF18089"/>
    </source>
</evidence>
<dbReference type="RefSeq" id="WP_050985585.1">
    <property type="nucleotide sequence ID" value="NZ_CP181386.1"/>
</dbReference>
<keyword evidence="3" id="KW-0378">Hydrolase</keyword>
<evidence type="ECO:0000256" key="1">
    <source>
        <dbReference type="ARBA" id="ARBA00001947"/>
    </source>
</evidence>
<dbReference type="AlphaFoldDB" id="A0A4R2M6Y7"/>